<gene>
    <name evidence="2" type="ORF">GCM10009720_27980</name>
</gene>
<dbReference type="PANTHER" id="PTHR42941">
    <property type="entry name" value="SLL1037 PROTEIN"/>
    <property type="match status" value="1"/>
</dbReference>
<feature type="signal peptide" evidence="1">
    <location>
        <begin position="1"/>
        <end position="20"/>
    </location>
</feature>
<dbReference type="PANTHER" id="PTHR42941:SF1">
    <property type="entry name" value="SLL1037 PROTEIN"/>
    <property type="match status" value="1"/>
</dbReference>
<evidence type="ECO:0008006" key="4">
    <source>
        <dbReference type="Google" id="ProtNLM"/>
    </source>
</evidence>
<dbReference type="EMBL" id="BAAAMN010000062">
    <property type="protein sequence ID" value="GAA2045491.1"/>
    <property type="molecule type" value="Genomic_DNA"/>
</dbReference>
<dbReference type="PROSITE" id="PS51257">
    <property type="entry name" value="PROKAR_LIPOPROTEIN"/>
    <property type="match status" value="1"/>
</dbReference>
<dbReference type="Pfam" id="PF16868">
    <property type="entry name" value="NMT1_3"/>
    <property type="match status" value="1"/>
</dbReference>
<feature type="chain" id="PRO_5047159146" description="TAXI family TRAP transporter solute-binding subunit" evidence="1">
    <location>
        <begin position="21"/>
        <end position="115"/>
    </location>
</feature>
<accession>A0ABN2UYN0</accession>
<sequence>MKSRRIVTGITAVVAITALAACGGDADTNGNGGGDEQAEENFTSELIFATGGTAGVYYPFGGELATIYENEIEDISVNYVESGGSAENVGQIYQEEWQIGFSDNGTTNLVLQSCL</sequence>
<proteinExistence type="predicted"/>
<evidence type="ECO:0000313" key="2">
    <source>
        <dbReference type="EMBL" id="GAA2045491.1"/>
    </source>
</evidence>
<dbReference type="SUPFAM" id="SSF53850">
    <property type="entry name" value="Periplasmic binding protein-like II"/>
    <property type="match status" value="1"/>
</dbReference>
<evidence type="ECO:0000313" key="3">
    <source>
        <dbReference type="Proteomes" id="UP001501461"/>
    </source>
</evidence>
<evidence type="ECO:0000256" key="1">
    <source>
        <dbReference type="SAM" id="SignalP"/>
    </source>
</evidence>
<reference evidence="2 3" key="1">
    <citation type="journal article" date="2019" name="Int. J. Syst. Evol. Microbiol.">
        <title>The Global Catalogue of Microorganisms (GCM) 10K type strain sequencing project: providing services to taxonomists for standard genome sequencing and annotation.</title>
        <authorList>
            <consortium name="The Broad Institute Genomics Platform"/>
            <consortium name="The Broad Institute Genome Sequencing Center for Infectious Disease"/>
            <person name="Wu L."/>
            <person name="Ma J."/>
        </authorList>
    </citation>
    <scope>NUCLEOTIDE SEQUENCE [LARGE SCALE GENOMIC DNA]</scope>
    <source>
        <strain evidence="2 3">JCM 13595</strain>
    </source>
</reference>
<keyword evidence="3" id="KW-1185">Reference proteome</keyword>
<dbReference type="Proteomes" id="UP001501461">
    <property type="component" value="Unassembled WGS sequence"/>
</dbReference>
<protein>
    <recommendedName>
        <fullName evidence="4">TAXI family TRAP transporter solute-binding subunit</fullName>
    </recommendedName>
</protein>
<dbReference type="Gene3D" id="3.40.190.10">
    <property type="entry name" value="Periplasmic binding protein-like II"/>
    <property type="match status" value="1"/>
</dbReference>
<dbReference type="InterPro" id="IPR011852">
    <property type="entry name" value="TRAP_TAXI"/>
</dbReference>
<organism evidence="2 3">
    <name type="scientific">Yaniella flava</name>
    <dbReference type="NCBI Taxonomy" id="287930"/>
    <lineage>
        <taxon>Bacteria</taxon>
        <taxon>Bacillati</taxon>
        <taxon>Actinomycetota</taxon>
        <taxon>Actinomycetes</taxon>
        <taxon>Micrococcales</taxon>
        <taxon>Micrococcaceae</taxon>
        <taxon>Yaniella</taxon>
    </lineage>
</organism>
<dbReference type="RefSeq" id="WP_343959851.1">
    <property type="nucleotide sequence ID" value="NZ_BAAAMN010000062.1"/>
</dbReference>
<name>A0ABN2UYN0_9MICC</name>
<keyword evidence="1" id="KW-0732">Signal</keyword>
<comment type="caution">
    <text evidence="2">The sequence shown here is derived from an EMBL/GenBank/DDBJ whole genome shotgun (WGS) entry which is preliminary data.</text>
</comment>